<dbReference type="RefSeq" id="WP_241036607.1">
    <property type="nucleotide sequence ID" value="NZ_BAAAJF010000039.1"/>
</dbReference>
<reference evidence="1 2" key="1">
    <citation type="submission" date="2022-03" db="EMBL/GenBank/DDBJ databases">
        <title>Pseudonocardia alaer sp. nov., a novel actinomycete isolated from reed forest soil.</title>
        <authorList>
            <person name="Wang L."/>
        </authorList>
    </citation>
    <scope>NUCLEOTIDE SEQUENCE [LARGE SCALE GENOMIC DNA]</scope>
    <source>
        <strain evidence="1 2">Y-16303</strain>
    </source>
</reference>
<accession>A0ABS9TE55</accession>
<dbReference type="Pfam" id="PF11225">
    <property type="entry name" value="DUF3024"/>
    <property type="match status" value="1"/>
</dbReference>
<gene>
    <name evidence="1" type="ORF">MMF94_12900</name>
</gene>
<evidence type="ECO:0000313" key="2">
    <source>
        <dbReference type="Proteomes" id="UP001299970"/>
    </source>
</evidence>
<sequence length="101" mass="11470">MPVSEEIRTLLSHWCADRVPEAEREQWQIGYTIQGDEITILDRRPPAYPELSAAWSATPIALLRRSDEEPGGWVLYRPIADGWQRETAGDDPIGLLEQVRG</sequence>
<organism evidence="1 2">
    <name type="scientific">Pseudonocardia alaniniphila</name>
    <dbReference type="NCBI Taxonomy" id="75291"/>
    <lineage>
        <taxon>Bacteria</taxon>
        <taxon>Bacillati</taxon>
        <taxon>Actinomycetota</taxon>
        <taxon>Actinomycetes</taxon>
        <taxon>Pseudonocardiales</taxon>
        <taxon>Pseudonocardiaceae</taxon>
        <taxon>Pseudonocardia</taxon>
    </lineage>
</organism>
<protein>
    <recommendedName>
        <fullName evidence="3">Immunity protein 53 of polymorphic toxin system</fullName>
    </recommendedName>
</protein>
<proteinExistence type="predicted"/>
<comment type="caution">
    <text evidence="1">The sequence shown here is derived from an EMBL/GenBank/DDBJ whole genome shotgun (WGS) entry which is preliminary data.</text>
</comment>
<dbReference type="EMBL" id="JAKXMK010000010">
    <property type="protein sequence ID" value="MCH6166581.1"/>
    <property type="molecule type" value="Genomic_DNA"/>
</dbReference>
<name>A0ABS9TE55_9PSEU</name>
<evidence type="ECO:0008006" key="3">
    <source>
        <dbReference type="Google" id="ProtNLM"/>
    </source>
</evidence>
<dbReference type="Proteomes" id="UP001299970">
    <property type="component" value="Unassembled WGS sequence"/>
</dbReference>
<keyword evidence="2" id="KW-1185">Reference proteome</keyword>
<dbReference type="InterPro" id="IPR021388">
    <property type="entry name" value="DUF3024"/>
</dbReference>
<evidence type="ECO:0000313" key="1">
    <source>
        <dbReference type="EMBL" id="MCH6166581.1"/>
    </source>
</evidence>